<protein>
    <submittedName>
        <fullName evidence="7">Putative membrane protein</fullName>
    </submittedName>
</protein>
<reference evidence="7 8" key="1">
    <citation type="submission" date="2014-03" db="EMBL/GenBank/DDBJ databases">
        <title>Genome sequence of Sphingobium yanoikuyae B1.</title>
        <authorList>
            <person name="Gan H.M."/>
            <person name="Gan H.Y."/>
            <person name="Savka M.A."/>
        </authorList>
    </citation>
    <scope>NUCLEOTIDE SEQUENCE [LARGE SCALE GENOMIC DNA]</scope>
    <source>
        <strain evidence="7 8">B1</strain>
    </source>
</reference>
<name>A0A084E207_SPHYA</name>
<organism evidence="7 8">
    <name type="scientific">Sphingobium yanoikuyae</name>
    <name type="common">Sphingomonas yanoikuyae</name>
    <dbReference type="NCBI Taxonomy" id="13690"/>
    <lineage>
        <taxon>Bacteria</taxon>
        <taxon>Pseudomonadati</taxon>
        <taxon>Pseudomonadota</taxon>
        <taxon>Alphaproteobacteria</taxon>
        <taxon>Sphingomonadales</taxon>
        <taxon>Sphingomonadaceae</taxon>
        <taxon>Sphingobium</taxon>
    </lineage>
</organism>
<feature type="transmembrane region" description="Helical" evidence="5">
    <location>
        <begin position="20"/>
        <end position="38"/>
    </location>
</feature>
<dbReference type="PANTHER" id="PTHR47804:SF3">
    <property type="entry name" value="PROTEIN BRE4"/>
    <property type="match status" value="1"/>
</dbReference>
<accession>A0A084E207</accession>
<evidence type="ECO:0000313" key="7">
    <source>
        <dbReference type="EMBL" id="KEZ11999.1"/>
    </source>
</evidence>
<evidence type="ECO:0000256" key="2">
    <source>
        <dbReference type="ARBA" id="ARBA00022692"/>
    </source>
</evidence>
<comment type="subcellular location">
    <subcellularLocation>
        <location evidence="1">Membrane</location>
        <topology evidence="1">Multi-pass membrane protein</topology>
    </subcellularLocation>
</comment>
<dbReference type="InterPro" id="IPR052430">
    <property type="entry name" value="IVT-Associated"/>
</dbReference>
<keyword evidence="2 5" id="KW-0812">Transmembrane</keyword>
<sequence length="377" mass="40650">MKDIHPIKWFQRSSVRLGLATRIVVASLLTFLLCHALALQQSQWAILTAIIVMQSSVGASLKATFDRFAGSIGGALWGVCVLLVVAHDTPQAMGLALTITLVPLALLAAFKPFYRIAPITAVILLLTPTLQGSDPRWTGLDRIFEVGVGSIVAMVVALVVFPVRAHETLAGVVSRTLGLLADLSDQLSRSMSDHGDPKAVMELHHEIRQAITQAESIAEEASRERRSYLVNAPDPQPVCRTLRRLRNDLTMIGRAMDRSFAAPSVAPLAQAAERAAVAIATYLRQGAQALANREKAPSMVEVSQMLATHAAAMAQARQAGTTRNLPDELVGRIFGLAFSFEQLSENLKDLAARIDEYGGHAPNAQKDLNVASDMRVA</sequence>
<dbReference type="GO" id="GO:0016020">
    <property type="term" value="C:membrane"/>
    <property type="evidence" value="ECO:0007669"/>
    <property type="project" value="UniProtKB-SubCell"/>
</dbReference>
<feature type="transmembrane region" description="Helical" evidence="5">
    <location>
        <begin position="92"/>
        <end position="110"/>
    </location>
</feature>
<evidence type="ECO:0000256" key="1">
    <source>
        <dbReference type="ARBA" id="ARBA00004141"/>
    </source>
</evidence>
<dbReference type="PANTHER" id="PTHR47804">
    <property type="entry name" value="60S RIBOSOMAL PROTEIN L19"/>
    <property type="match status" value="1"/>
</dbReference>
<dbReference type="PATRIC" id="fig|13690.10.peg.5477"/>
<dbReference type="Proteomes" id="UP000028534">
    <property type="component" value="Unassembled WGS sequence"/>
</dbReference>
<keyword evidence="3 5" id="KW-1133">Transmembrane helix</keyword>
<evidence type="ECO:0000256" key="5">
    <source>
        <dbReference type="SAM" id="Phobius"/>
    </source>
</evidence>
<dbReference type="InterPro" id="IPR049453">
    <property type="entry name" value="Memb_transporter_dom"/>
</dbReference>
<gene>
    <name evidence="7" type="ORF">CP98_05282</name>
</gene>
<keyword evidence="4 5" id="KW-0472">Membrane</keyword>
<feature type="domain" description="Integral membrane bound transporter" evidence="6">
    <location>
        <begin position="30"/>
        <end position="156"/>
    </location>
</feature>
<comment type="caution">
    <text evidence="7">The sequence shown here is derived from an EMBL/GenBank/DDBJ whole genome shotgun (WGS) entry which is preliminary data.</text>
</comment>
<evidence type="ECO:0000256" key="4">
    <source>
        <dbReference type="ARBA" id="ARBA00023136"/>
    </source>
</evidence>
<dbReference type="RefSeq" id="WP_051768058.1">
    <property type="nucleotide sequence ID" value="NZ_JGVR01000083.1"/>
</dbReference>
<dbReference type="AlphaFoldDB" id="A0A084E207"/>
<feature type="transmembrane region" description="Helical" evidence="5">
    <location>
        <begin position="143"/>
        <end position="163"/>
    </location>
</feature>
<proteinExistence type="predicted"/>
<evidence type="ECO:0000256" key="3">
    <source>
        <dbReference type="ARBA" id="ARBA00022989"/>
    </source>
</evidence>
<evidence type="ECO:0000259" key="6">
    <source>
        <dbReference type="Pfam" id="PF13515"/>
    </source>
</evidence>
<dbReference type="Pfam" id="PF13515">
    <property type="entry name" value="FUSC_2"/>
    <property type="match status" value="1"/>
</dbReference>
<dbReference type="eggNOG" id="COG4129">
    <property type="taxonomic scope" value="Bacteria"/>
</dbReference>
<feature type="transmembrane region" description="Helical" evidence="5">
    <location>
        <begin position="44"/>
        <end position="61"/>
    </location>
</feature>
<evidence type="ECO:0000313" key="8">
    <source>
        <dbReference type="Proteomes" id="UP000028534"/>
    </source>
</evidence>
<dbReference type="EMBL" id="JGVR01000083">
    <property type="protein sequence ID" value="KEZ11999.1"/>
    <property type="molecule type" value="Genomic_DNA"/>
</dbReference>
<feature type="transmembrane region" description="Helical" evidence="5">
    <location>
        <begin position="68"/>
        <end position="86"/>
    </location>
</feature>